<evidence type="ECO:0000313" key="1">
    <source>
        <dbReference type="EMBL" id="AFZ80996.1"/>
    </source>
</evidence>
<gene>
    <name evidence="1" type="ORF">BEWA_004040</name>
</gene>
<dbReference type="OrthoDB" id="365234at2759"/>
<reference evidence="1 2" key="1">
    <citation type="journal article" date="2012" name="BMC Genomics">
        <title>Comparative genomic analysis and phylogenetic position of Theileria equi.</title>
        <authorList>
            <person name="Kappmeyer L.S."/>
            <person name="Thiagarajan M."/>
            <person name="Herndon D.R."/>
            <person name="Ramsay J.D."/>
            <person name="Caler E."/>
            <person name="Djikeng A."/>
            <person name="Gillespie J.J."/>
            <person name="Lau A.O."/>
            <person name="Roalson E.H."/>
            <person name="Silva J.C."/>
            <person name="Silva M.G."/>
            <person name="Suarez C.E."/>
            <person name="Ueti M.W."/>
            <person name="Nene V.M."/>
            <person name="Mealey R.H."/>
            <person name="Knowles D.P."/>
            <person name="Brayton K.A."/>
        </authorList>
    </citation>
    <scope>NUCLEOTIDE SEQUENCE [LARGE SCALE GENOMIC DNA]</scope>
    <source>
        <strain evidence="1 2">WA</strain>
    </source>
</reference>
<dbReference type="VEuPathDB" id="PiroplasmaDB:BEWA_004040"/>
<evidence type="ECO:0000313" key="2">
    <source>
        <dbReference type="Proteomes" id="UP000031512"/>
    </source>
</evidence>
<proteinExistence type="predicted"/>
<dbReference type="AlphaFoldDB" id="L0B181"/>
<name>L0B181_THEEQ</name>
<dbReference type="KEGG" id="beq:BEWA_004040"/>
<dbReference type="Proteomes" id="UP000031512">
    <property type="component" value="Chromosome 3"/>
</dbReference>
<protein>
    <submittedName>
        <fullName evidence="1">Uncharacterized protein</fullName>
    </submittedName>
</protein>
<keyword evidence="2" id="KW-1185">Reference proteome</keyword>
<organism evidence="1 2">
    <name type="scientific">Theileria equi strain WA</name>
    <dbReference type="NCBI Taxonomy" id="1537102"/>
    <lineage>
        <taxon>Eukaryota</taxon>
        <taxon>Sar</taxon>
        <taxon>Alveolata</taxon>
        <taxon>Apicomplexa</taxon>
        <taxon>Aconoidasida</taxon>
        <taxon>Piroplasmida</taxon>
        <taxon>Theileriidae</taxon>
        <taxon>Theileria</taxon>
    </lineage>
</organism>
<dbReference type="GeneID" id="15805822"/>
<dbReference type="EMBL" id="CP001670">
    <property type="protein sequence ID" value="AFZ80996.1"/>
    <property type="molecule type" value="Genomic_DNA"/>
</dbReference>
<sequence>MASIHTIGACVFISMNKNENLNGKYCTKNCQTGTCQCNCRSEGGQTCDPDKCTSTNCQCCKDNDGGAISSFNTFTSQGLMIVLAFTGDGYLKTYSRYENDRRYWTWSGMWVACKSVKSSFTTNVRCKVLGKSEALLIVYEDQEF</sequence>
<accession>L0B181</accession>
<dbReference type="RefSeq" id="XP_004830662.1">
    <property type="nucleotide sequence ID" value="XM_004830605.1"/>
</dbReference>